<evidence type="ECO:0000313" key="1">
    <source>
        <dbReference type="EMBL" id="CAF1481680.1"/>
    </source>
</evidence>
<evidence type="ECO:0000313" key="2">
    <source>
        <dbReference type="EMBL" id="CAF4272064.1"/>
    </source>
</evidence>
<dbReference type="Proteomes" id="UP000677228">
    <property type="component" value="Unassembled WGS sequence"/>
</dbReference>
<dbReference type="Proteomes" id="UP000682733">
    <property type="component" value="Unassembled WGS sequence"/>
</dbReference>
<evidence type="ECO:0000313" key="3">
    <source>
        <dbReference type="Proteomes" id="UP000682733"/>
    </source>
</evidence>
<organism evidence="2 3">
    <name type="scientific">Didymodactylos carnosus</name>
    <dbReference type="NCBI Taxonomy" id="1234261"/>
    <lineage>
        <taxon>Eukaryota</taxon>
        <taxon>Metazoa</taxon>
        <taxon>Spiralia</taxon>
        <taxon>Gnathifera</taxon>
        <taxon>Rotifera</taxon>
        <taxon>Eurotatoria</taxon>
        <taxon>Bdelloidea</taxon>
        <taxon>Philodinida</taxon>
        <taxon>Philodinidae</taxon>
        <taxon>Didymodactylos</taxon>
    </lineage>
</organism>
<comment type="caution">
    <text evidence="2">The sequence shown here is derived from an EMBL/GenBank/DDBJ whole genome shotgun (WGS) entry which is preliminary data.</text>
</comment>
<accession>A0A8S2T690</accession>
<dbReference type="EMBL" id="CAJNOK010032216">
    <property type="protein sequence ID" value="CAF1481680.1"/>
    <property type="molecule type" value="Genomic_DNA"/>
</dbReference>
<gene>
    <name evidence="1" type="ORF">OVA965_LOCUS36095</name>
    <name evidence="2" type="ORF">TMI583_LOCUS37089</name>
</gene>
<protein>
    <submittedName>
        <fullName evidence="2">Uncharacterized protein</fullName>
    </submittedName>
</protein>
<proteinExistence type="predicted"/>
<dbReference type="AlphaFoldDB" id="A0A8S2T690"/>
<dbReference type="EMBL" id="CAJOBA010054142">
    <property type="protein sequence ID" value="CAF4272064.1"/>
    <property type="molecule type" value="Genomic_DNA"/>
</dbReference>
<sequence>MKAPIFTSDVAKELPIMIKDASHDGKIYSSFYCTGNMNRPEKLDQRVCLFGNMCYDKKTKEFNYYKPVGTVKRPKLFDPANGLLYDFHYNRFKFVRIGTARAEALHTQNEFSPIIVDGSVPLDKRDENYMSALHVLWKYFDLPNFNLGHTLWEDMASSYISMIVRIRAIVCSGDSASMEGVVWNHFPHLTKLYYQVRNESDYVWDIPNIRDTRNYASVVVKMPRLKELIETALENSAFETL</sequence>
<reference evidence="2" key="1">
    <citation type="submission" date="2021-02" db="EMBL/GenBank/DDBJ databases">
        <authorList>
            <person name="Nowell W R."/>
        </authorList>
    </citation>
    <scope>NUCLEOTIDE SEQUENCE</scope>
</reference>
<name>A0A8S2T690_9BILA</name>